<name>A0A0J1HX10_BACAN</name>
<dbReference type="Proteomes" id="UP000035904">
    <property type="component" value="Unassembled WGS sequence"/>
</dbReference>
<protein>
    <submittedName>
        <fullName evidence="1">DNA polymerase III subunit delta</fullName>
    </submittedName>
</protein>
<dbReference type="GO" id="GO:0008408">
    <property type="term" value="F:3'-5' exonuclease activity"/>
    <property type="evidence" value="ECO:0007669"/>
    <property type="project" value="InterPro"/>
</dbReference>
<dbReference type="SUPFAM" id="SSF52540">
    <property type="entry name" value="P-loop containing nucleoside triphosphate hydrolases"/>
    <property type="match status" value="1"/>
</dbReference>
<dbReference type="PANTHER" id="PTHR11669:SF8">
    <property type="entry name" value="DNA POLYMERASE III SUBUNIT DELTA"/>
    <property type="match status" value="1"/>
</dbReference>
<dbReference type="InterPro" id="IPR050238">
    <property type="entry name" value="DNA_Rep/Repair_Clamp_Loader"/>
</dbReference>
<dbReference type="PANTHER" id="PTHR11669">
    <property type="entry name" value="REPLICATION FACTOR C / DNA POLYMERASE III GAMMA-TAU SUBUNIT"/>
    <property type="match status" value="1"/>
</dbReference>
<dbReference type="PATRIC" id="fig|1392.242.peg.5590"/>
<dbReference type="GO" id="GO:0006261">
    <property type="term" value="P:DNA-templated DNA replication"/>
    <property type="evidence" value="ECO:0007669"/>
    <property type="project" value="TreeGrafter"/>
</dbReference>
<dbReference type="GO" id="GO:0003887">
    <property type="term" value="F:DNA-directed DNA polymerase activity"/>
    <property type="evidence" value="ECO:0007669"/>
    <property type="project" value="InterPro"/>
</dbReference>
<dbReference type="Gene3D" id="3.40.50.300">
    <property type="entry name" value="P-loop containing nucleotide triphosphate hydrolases"/>
    <property type="match status" value="1"/>
</dbReference>
<dbReference type="AlphaFoldDB" id="A0A0J1HX10"/>
<dbReference type="RefSeq" id="WP_047956614.1">
    <property type="nucleotide sequence ID" value="NZ_LDPG01000007.1"/>
</dbReference>
<sequence length="326" mass="37272">MNWNELSSLQPKVVKVLTNAIKKEKIAHAYIFEGSKGIGKFQTSLLYAKSILCLDQTSIEPCNNCKNCNRCDTGNHPDIVHIKPDGTTIKKEQIELLQREFSFSSFESGKKLYIIENAEKMTASAANSLLKFLEEPTGDSVAMLLTQHSSAMLTTIISRCQLLKFTPVSIDIVEQALAEQFIFGEEGKILARLTNDVEEAKRISEELILGPKLKLVQEFIKKIKTLQVYQYKKELSEAFTGKEGTLMFYDLLILWFEDFLNYKTNRKEKLIFDEEILENETKKHDITQIVHMTKTAQKYQQRVYSNVSFNALFDGFLAETHCVVTL</sequence>
<accession>A0A0J1HX10</accession>
<dbReference type="EMBL" id="LDPG01000007">
    <property type="protein sequence ID" value="KLV18267.1"/>
    <property type="molecule type" value="Genomic_DNA"/>
</dbReference>
<organism evidence="1 2">
    <name type="scientific">Bacillus anthracis</name>
    <name type="common">anthrax bacterium</name>
    <dbReference type="NCBI Taxonomy" id="1392"/>
    <lineage>
        <taxon>Bacteria</taxon>
        <taxon>Bacillati</taxon>
        <taxon>Bacillota</taxon>
        <taxon>Bacilli</taxon>
        <taxon>Bacillales</taxon>
        <taxon>Bacillaceae</taxon>
        <taxon>Bacillus</taxon>
        <taxon>Bacillus cereus group</taxon>
    </lineage>
</organism>
<evidence type="ECO:0000313" key="1">
    <source>
        <dbReference type="EMBL" id="KLV18267.1"/>
    </source>
</evidence>
<dbReference type="NCBIfam" id="TIGR00678">
    <property type="entry name" value="holB"/>
    <property type="match status" value="1"/>
</dbReference>
<dbReference type="FunFam" id="3.40.50.300:FF:001255">
    <property type="entry name" value="DNA polymerase III subunit delta"/>
    <property type="match status" value="1"/>
</dbReference>
<proteinExistence type="predicted"/>
<comment type="caution">
    <text evidence="1">The sequence shown here is derived from an EMBL/GenBank/DDBJ whole genome shotgun (WGS) entry which is preliminary data.</text>
</comment>
<dbReference type="Pfam" id="PF13177">
    <property type="entry name" value="DNA_pol3_delta2"/>
    <property type="match status" value="1"/>
</dbReference>
<gene>
    <name evidence="1" type="ORF">ABW01_12850</name>
</gene>
<dbReference type="InterPro" id="IPR004622">
    <property type="entry name" value="DNA_pol_HolB"/>
</dbReference>
<evidence type="ECO:0000313" key="2">
    <source>
        <dbReference type="Proteomes" id="UP000035904"/>
    </source>
</evidence>
<dbReference type="InterPro" id="IPR027417">
    <property type="entry name" value="P-loop_NTPase"/>
</dbReference>
<reference evidence="1 2" key="1">
    <citation type="submission" date="2015-05" db="EMBL/GenBank/DDBJ databases">
        <title>Whole genome sequence and identification of bacterial endophytes from Costus igneus.</title>
        <authorList>
            <person name="Lee Y.P."/>
            <person name="Gan H.M."/>
            <person name="Eng W."/>
            <person name="Wheatley M.S."/>
            <person name="Caraballo A."/>
            <person name="Polter S."/>
            <person name="Savka M.A."/>
            <person name="Hudson A.O."/>
        </authorList>
    </citation>
    <scope>NUCLEOTIDE SEQUENCE [LARGE SCALE GENOMIC DNA]</scope>
    <source>
        <strain evidence="1 2">RIT375</strain>
    </source>
</reference>